<evidence type="ECO:0000313" key="3">
    <source>
        <dbReference type="EMBL" id="TFZ04984.1"/>
    </source>
</evidence>
<dbReference type="EMBL" id="SMLL01000001">
    <property type="protein sequence ID" value="TFZ04984.1"/>
    <property type="molecule type" value="Genomic_DNA"/>
</dbReference>
<dbReference type="AlphaFoldDB" id="A0A4Z0C2B7"/>
<evidence type="ECO:0000256" key="1">
    <source>
        <dbReference type="SAM" id="Phobius"/>
    </source>
</evidence>
<accession>A0A4Z0C2B7</accession>
<feature type="domain" description="PLD phosphodiesterase" evidence="2">
    <location>
        <begin position="380"/>
        <end position="407"/>
    </location>
</feature>
<dbReference type="GO" id="GO:0008808">
    <property type="term" value="F:cardiolipin synthase activity"/>
    <property type="evidence" value="ECO:0007669"/>
    <property type="project" value="TreeGrafter"/>
</dbReference>
<dbReference type="Proteomes" id="UP000297564">
    <property type="component" value="Unassembled WGS sequence"/>
</dbReference>
<dbReference type="CDD" id="cd09112">
    <property type="entry name" value="PLDc_CLS_2"/>
    <property type="match status" value="1"/>
</dbReference>
<dbReference type="GO" id="GO:0016020">
    <property type="term" value="C:membrane"/>
    <property type="evidence" value="ECO:0007669"/>
    <property type="project" value="TreeGrafter"/>
</dbReference>
<dbReference type="InterPro" id="IPR025202">
    <property type="entry name" value="PLD-like_dom"/>
</dbReference>
<sequence>MILRMLARRPMIYIKAPVDPGTLPAPPAARRCPCRNAITHKDEQTMAWALASALALLLLVVAVLVAILWSIRRQRDVRLRLHSAAGIEEHLVPLAGVTLAPLVAGNAVQLLENGRYFDVLLERIGQARSSVHLETFLWKDGRIGRQLAAALAQAARRGCVVRLMLDANGCRRIGQDTLATLRAAGCRLVFFHDGALRNIGVLNNRTHRKLVVIDGREAFVGGHCIVDAWGGDAEDHLNNADLSVRVHGPVVNALQGVFSENWIAETSEVFGSRDEFPCLAPAGSATIHPAYLKPDGSASAVKILHHTAIGLARERIRIQNPYFIPQPAAIDAFGEAVARGVDVRVLVPSTGGSDNPMVQHAAHRNFEKLLRCGVRIYEYPHTLLHQKAMTVDGVWSAIGSSNFDDRSFESNDELTLGILDRALAARLDGIFDRYVQRAQALDLESWHRRGAWHKLQDNACYLFHLLL</sequence>
<dbReference type="RefSeq" id="WP_135283867.1">
    <property type="nucleotide sequence ID" value="NZ_SMLL01000001.1"/>
</dbReference>
<dbReference type="CDD" id="cd09110">
    <property type="entry name" value="PLDc_CLS_1"/>
    <property type="match status" value="1"/>
</dbReference>
<feature type="transmembrane region" description="Helical" evidence="1">
    <location>
        <begin position="46"/>
        <end position="71"/>
    </location>
</feature>
<keyword evidence="1" id="KW-0472">Membrane</keyword>
<name>A0A4Z0C2B7_9BURK</name>
<organism evidence="3 4">
    <name type="scientific">Ramlibacter rhizophilus</name>
    <dbReference type="NCBI Taxonomy" id="1781167"/>
    <lineage>
        <taxon>Bacteria</taxon>
        <taxon>Pseudomonadati</taxon>
        <taxon>Pseudomonadota</taxon>
        <taxon>Betaproteobacteria</taxon>
        <taxon>Burkholderiales</taxon>
        <taxon>Comamonadaceae</taxon>
        <taxon>Ramlibacter</taxon>
    </lineage>
</organism>
<comment type="caution">
    <text evidence="3">The sequence shown here is derived from an EMBL/GenBank/DDBJ whole genome shotgun (WGS) entry which is preliminary data.</text>
</comment>
<dbReference type="SMART" id="SM00155">
    <property type="entry name" value="PLDc"/>
    <property type="match status" value="2"/>
</dbReference>
<protein>
    <recommendedName>
        <fullName evidence="2">PLD phosphodiesterase domain-containing protein</fullName>
    </recommendedName>
</protein>
<dbReference type="PANTHER" id="PTHR21248">
    <property type="entry name" value="CARDIOLIPIN SYNTHASE"/>
    <property type="match status" value="1"/>
</dbReference>
<feature type="domain" description="PLD phosphodiesterase" evidence="2">
    <location>
        <begin position="202"/>
        <end position="229"/>
    </location>
</feature>
<dbReference type="GO" id="GO:0032049">
    <property type="term" value="P:cardiolipin biosynthetic process"/>
    <property type="evidence" value="ECO:0007669"/>
    <property type="project" value="UniProtKB-ARBA"/>
</dbReference>
<dbReference type="PROSITE" id="PS50035">
    <property type="entry name" value="PLD"/>
    <property type="match status" value="2"/>
</dbReference>
<evidence type="ECO:0000313" key="4">
    <source>
        <dbReference type="Proteomes" id="UP000297564"/>
    </source>
</evidence>
<dbReference type="OrthoDB" id="9762009at2"/>
<dbReference type="SUPFAM" id="SSF56024">
    <property type="entry name" value="Phospholipase D/nuclease"/>
    <property type="match status" value="2"/>
</dbReference>
<dbReference type="PANTHER" id="PTHR21248:SF22">
    <property type="entry name" value="PHOSPHOLIPASE D"/>
    <property type="match status" value="1"/>
</dbReference>
<proteinExistence type="predicted"/>
<evidence type="ECO:0000259" key="2">
    <source>
        <dbReference type="PROSITE" id="PS50035"/>
    </source>
</evidence>
<keyword evidence="1" id="KW-1133">Transmembrane helix</keyword>
<gene>
    <name evidence="3" type="ORF">EZ242_04350</name>
</gene>
<reference evidence="3 4" key="1">
    <citation type="submission" date="2019-03" db="EMBL/GenBank/DDBJ databases">
        <title>Ramlibacter rhizophilus CCTCC AB2015357, whole genome shotgun sequence.</title>
        <authorList>
            <person name="Zhang X."/>
            <person name="Feng G."/>
            <person name="Zhu H."/>
        </authorList>
    </citation>
    <scope>NUCLEOTIDE SEQUENCE [LARGE SCALE GENOMIC DNA]</scope>
    <source>
        <strain evidence="3 4">CCTCC AB2015357</strain>
    </source>
</reference>
<dbReference type="Gene3D" id="3.30.870.10">
    <property type="entry name" value="Endonuclease Chain A"/>
    <property type="match status" value="2"/>
</dbReference>
<dbReference type="Pfam" id="PF13091">
    <property type="entry name" value="PLDc_2"/>
    <property type="match status" value="2"/>
</dbReference>
<keyword evidence="4" id="KW-1185">Reference proteome</keyword>
<dbReference type="InterPro" id="IPR001736">
    <property type="entry name" value="PLipase_D/transphosphatidylase"/>
</dbReference>
<keyword evidence="1" id="KW-0812">Transmembrane</keyword>